<evidence type="ECO:0000313" key="4">
    <source>
        <dbReference type="Proteomes" id="UP000054024"/>
    </source>
</evidence>
<dbReference type="AlphaFoldDB" id="A0A117PIA8"/>
<dbReference type="OrthoDB" id="4228240at2"/>
<feature type="region of interest" description="Disordered" evidence="2">
    <location>
        <begin position="51"/>
        <end position="72"/>
    </location>
</feature>
<sequence length="138" mass="14536">MSSPPGSAGPPGTARSPSPRAVDLPPPADRGATVIPDKVVSRIATQAARAAQSRRAALPQDRSGSAAPSASAAIRTGSVRLHLALDLPYPTDIPHVCERIQHDVAERVAQLTGLHVAEVTLTIRRLVSATHAKRRRVR</sequence>
<protein>
    <recommendedName>
        <fullName evidence="5">Asp23/Gls24 family envelope stress response protein</fullName>
    </recommendedName>
</protein>
<dbReference type="Pfam" id="PF03780">
    <property type="entry name" value="Asp23"/>
    <property type="match status" value="1"/>
</dbReference>
<gene>
    <name evidence="3" type="ORF">AQI70_08240</name>
</gene>
<comment type="caution">
    <text evidence="3">The sequence shown here is derived from an EMBL/GenBank/DDBJ whole genome shotgun (WGS) entry which is preliminary data.</text>
</comment>
<dbReference type="Proteomes" id="UP000054024">
    <property type="component" value="Unassembled WGS sequence"/>
</dbReference>
<evidence type="ECO:0000256" key="2">
    <source>
        <dbReference type="SAM" id="MobiDB-lite"/>
    </source>
</evidence>
<reference evidence="3 4" key="1">
    <citation type="submission" date="2015-10" db="EMBL/GenBank/DDBJ databases">
        <title>Draft genome sequence of Streptomyces curacoi DSM 40107, type strain for the species Streptomyces curacoi.</title>
        <authorList>
            <person name="Ruckert C."/>
            <person name="Winkler A."/>
            <person name="Kalinowski J."/>
            <person name="Kampfer P."/>
            <person name="Glaeser S."/>
        </authorList>
    </citation>
    <scope>NUCLEOTIDE SEQUENCE [LARGE SCALE GENOMIC DNA]</scope>
    <source>
        <strain evidence="3 4">DSM 40107</strain>
    </source>
</reference>
<name>A0A117PIA8_9ACTN</name>
<organism evidence="3 4">
    <name type="scientific">Streptomyces curacoi</name>
    <dbReference type="NCBI Taxonomy" id="146536"/>
    <lineage>
        <taxon>Bacteria</taxon>
        <taxon>Bacillati</taxon>
        <taxon>Actinomycetota</taxon>
        <taxon>Actinomycetes</taxon>
        <taxon>Kitasatosporales</taxon>
        <taxon>Streptomycetaceae</taxon>
        <taxon>Streptomyces</taxon>
    </lineage>
</organism>
<dbReference type="RefSeq" id="WP_062145977.1">
    <property type="nucleotide sequence ID" value="NZ_KQ947985.1"/>
</dbReference>
<evidence type="ECO:0000256" key="1">
    <source>
        <dbReference type="ARBA" id="ARBA00005721"/>
    </source>
</evidence>
<comment type="similarity">
    <text evidence="1">Belongs to the asp23 family.</text>
</comment>
<keyword evidence="4" id="KW-1185">Reference proteome</keyword>
<feature type="region of interest" description="Disordered" evidence="2">
    <location>
        <begin position="1"/>
        <end position="37"/>
    </location>
</feature>
<dbReference type="STRING" id="146536.AQI70_08240"/>
<evidence type="ECO:0000313" key="3">
    <source>
        <dbReference type="EMBL" id="KUM80142.1"/>
    </source>
</evidence>
<proteinExistence type="inferred from homology"/>
<evidence type="ECO:0008006" key="5">
    <source>
        <dbReference type="Google" id="ProtNLM"/>
    </source>
</evidence>
<dbReference type="InterPro" id="IPR005531">
    <property type="entry name" value="Asp23"/>
</dbReference>
<feature type="compositionally biased region" description="Low complexity" evidence="2">
    <location>
        <begin position="1"/>
        <end position="21"/>
    </location>
</feature>
<dbReference type="EMBL" id="LMWJ01000004">
    <property type="protein sequence ID" value="KUM80142.1"/>
    <property type="molecule type" value="Genomic_DNA"/>
</dbReference>
<accession>A0A117PIA8</accession>